<dbReference type="Gene3D" id="2.40.128.260">
    <property type="entry name" value="Type IV secretion system, VirB10/TraB/TrbI"/>
    <property type="match status" value="1"/>
</dbReference>
<dbReference type="AlphaFoldDB" id="A0A433VAR7"/>
<dbReference type="RefSeq" id="WP_127083763.1">
    <property type="nucleotide sequence ID" value="NZ_RSCL01000014.1"/>
</dbReference>
<dbReference type="EMBL" id="RSCL01000014">
    <property type="protein sequence ID" value="RUT03184.1"/>
    <property type="molecule type" value="Genomic_DNA"/>
</dbReference>
<gene>
    <name evidence="1" type="ORF">DSM106972_054920</name>
</gene>
<sequence length="229" mass="24550">MKSLRRWKSGAAAMMAMAITTGTVAPIFILSPANAQYRIGQPRNGGNYNRDITISSGARIPTTYEKDKIIVSKDETVDITLTVPNNITDSRGNVLIPRDSKIRGKVQPANRNSQKGAQFVAREIEFPNGRKQQIYAESNIVTSTEKITKSSNTGQILTDAAYGAGAGAIIGLITGNRKIEIGELLAGGGAGALASILLRRNNAEVISIDTQRDLTLRLTGPLTVSLNNR</sequence>
<comment type="caution">
    <text evidence="1">The sequence shown here is derived from an EMBL/GenBank/DDBJ whole genome shotgun (WGS) entry which is preliminary data.</text>
</comment>
<name>A0A433VAR7_9CYAN</name>
<proteinExistence type="predicted"/>
<dbReference type="OrthoDB" id="9767597at2"/>
<accession>A0A433VAR7</accession>
<keyword evidence="2" id="KW-1185">Reference proteome</keyword>
<protein>
    <recommendedName>
        <fullName evidence="3">Conjugal transfer protein TrbI</fullName>
    </recommendedName>
</protein>
<dbReference type="InterPro" id="IPR042217">
    <property type="entry name" value="T4SS_VirB10/TrbI"/>
</dbReference>
<reference evidence="1" key="1">
    <citation type="submission" date="2018-12" db="EMBL/GenBank/DDBJ databases">
        <authorList>
            <person name="Will S."/>
            <person name="Neumann-Schaal M."/>
            <person name="Henke P."/>
        </authorList>
    </citation>
    <scope>NUCLEOTIDE SEQUENCE</scope>
    <source>
        <strain evidence="1">PCC 7102</strain>
    </source>
</reference>
<evidence type="ECO:0000313" key="1">
    <source>
        <dbReference type="EMBL" id="RUT03184.1"/>
    </source>
</evidence>
<organism evidence="1 2">
    <name type="scientific">Dulcicalothrix desertica PCC 7102</name>
    <dbReference type="NCBI Taxonomy" id="232991"/>
    <lineage>
        <taxon>Bacteria</taxon>
        <taxon>Bacillati</taxon>
        <taxon>Cyanobacteriota</taxon>
        <taxon>Cyanophyceae</taxon>
        <taxon>Nostocales</taxon>
        <taxon>Calotrichaceae</taxon>
        <taxon>Dulcicalothrix</taxon>
    </lineage>
</organism>
<dbReference type="Proteomes" id="UP000271624">
    <property type="component" value="Unassembled WGS sequence"/>
</dbReference>
<evidence type="ECO:0000313" key="2">
    <source>
        <dbReference type="Proteomes" id="UP000271624"/>
    </source>
</evidence>
<reference evidence="1" key="2">
    <citation type="journal article" date="2019" name="Genome Biol. Evol.">
        <title>Day and night: Metabolic profiles and evolutionary relationships of six axenic non-marine cyanobacteria.</title>
        <authorList>
            <person name="Will S.E."/>
            <person name="Henke P."/>
            <person name="Boedeker C."/>
            <person name="Huang S."/>
            <person name="Brinkmann H."/>
            <person name="Rohde M."/>
            <person name="Jarek M."/>
            <person name="Friedl T."/>
            <person name="Seufert S."/>
            <person name="Schumacher M."/>
            <person name="Overmann J."/>
            <person name="Neumann-Schaal M."/>
            <person name="Petersen J."/>
        </authorList>
    </citation>
    <scope>NUCLEOTIDE SEQUENCE [LARGE SCALE GENOMIC DNA]</scope>
    <source>
        <strain evidence="1">PCC 7102</strain>
    </source>
</reference>
<evidence type="ECO:0008006" key="3">
    <source>
        <dbReference type="Google" id="ProtNLM"/>
    </source>
</evidence>